<evidence type="ECO:0000256" key="1">
    <source>
        <dbReference type="SAM" id="Phobius"/>
    </source>
</evidence>
<evidence type="ECO:0000259" key="2">
    <source>
        <dbReference type="Pfam" id="PF07811"/>
    </source>
</evidence>
<keyword evidence="4" id="KW-1185">Reference proteome</keyword>
<evidence type="ECO:0000313" key="3">
    <source>
        <dbReference type="EMBL" id="UWP60690.1"/>
    </source>
</evidence>
<sequence length="145" mass="16117">MEDMRKQINRGSMTVEASFIVPLVLMVIFLSMLLAFCVHNRAWYTAAAAETVLTAASEGVRKEKNAERLLSEKMKERSQKQGFPIWNLSVDTWVQNDKVTAAAEAASGRTLGGGGWRFKVQETVQIVRPVAFIRKIQGLSALMGE</sequence>
<keyword evidence="1" id="KW-1133">Transmembrane helix</keyword>
<dbReference type="RefSeq" id="WP_028530392.1">
    <property type="nucleotide sequence ID" value="NZ_CABLBR010000002.1"/>
</dbReference>
<feature type="domain" description="TadE-like" evidence="2">
    <location>
        <begin position="11"/>
        <end position="51"/>
    </location>
</feature>
<protein>
    <submittedName>
        <fullName evidence="3">Pilus assembly protein</fullName>
    </submittedName>
</protein>
<dbReference type="Proteomes" id="UP001060164">
    <property type="component" value="Chromosome"/>
</dbReference>
<name>A0ABY5VJG1_9FIRM</name>
<dbReference type="InterPro" id="IPR012495">
    <property type="entry name" value="TadE-like_dom"/>
</dbReference>
<accession>A0ABY5VJG1</accession>
<proteinExistence type="predicted"/>
<keyword evidence="1" id="KW-0812">Transmembrane</keyword>
<keyword evidence="1" id="KW-0472">Membrane</keyword>
<dbReference type="EMBL" id="CP102290">
    <property type="protein sequence ID" value="UWP60690.1"/>
    <property type="molecule type" value="Genomic_DNA"/>
</dbReference>
<dbReference type="Pfam" id="PF07811">
    <property type="entry name" value="TadE"/>
    <property type="match status" value="1"/>
</dbReference>
<reference evidence="3" key="1">
    <citation type="journal article" date="2022" name="Cell">
        <title>Design, construction, and in vivo augmentation of a complex gut microbiome.</title>
        <authorList>
            <person name="Cheng A.G."/>
            <person name="Ho P.Y."/>
            <person name="Aranda-Diaz A."/>
            <person name="Jain S."/>
            <person name="Yu F.B."/>
            <person name="Meng X."/>
            <person name="Wang M."/>
            <person name="Iakiviak M."/>
            <person name="Nagashima K."/>
            <person name="Zhao A."/>
            <person name="Murugkar P."/>
            <person name="Patil A."/>
            <person name="Atabakhsh K."/>
            <person name="Weakley A."/>
            <person name="Yan J."/>
            <person name="Brumbaugh A.R."/>
            <person name="Higginbottom S."/>
            <person name="Dimas A."/>
            <person name="Shiver A.L."/>
            <person name="Deutschbauer A."/>
            <person name="Neff N."/>
            <person name="Sonnenburg J.L."/>
            <person name="Huang K.C."/>
            <person name="Fischbach M.A."/>
        </authorList>
    </citation>
    <scope>NUCLEOTIDE SEQUENCE</scope>
    <source>
        <strain evidence="3">DSM 19829</strain>
    </source>
</reference>
<feature type="transmembrane region" description="Helical" evidence="1">
    <location>
        <begin position="20"/>
        <end position="38"/>
    </location>
</feature>
<organism evidence="3 4">
    <name type="scientific">Ruminococcus gauvreauii</name>
    <dbReference type="NCBI Taxonomy" id="438033"/>
    <lineage>
        <taxon>Bacteria</taxon>
        <taxon>Bacillati</taxon>
        <taxon>Bacillota</taxon>
        <taxon>Clostridia</taxon>
        <taxon>Eubacteriales</taxon>
        <taxon>Oscillospiraceae</taxon>
        <taxon>Ruminococcus</taxon>
    </lineage>
</organism>
<gene>
    <name evidence="3" type="ORF">NQ502_06565</name>
</gene>
<evidence type="ECO:0000313" key="4">
    <source>
        <dbReference type="Proteomes" id="UP001060164"/>
    </source>
</evidence>